<dbReference type="AlphaFoldDB" id="A0A956SD10"/>
<gene>
    <name evidence="2" type="ORF">KDA27_09790</name>
</gene>
<feature type="region of interest" description="Disordered" evidence="1">
    <location>
        <begin position="1"/>
        <end position="445"/>
    </location>
</feature>
<feature type="compositionally biased region" description="Basic and acidic residues" evidence="1">
    <location>
        <begin position="369"/>
        <end position="427"/>
    </location>
</feature>
<feature type="compositionally biased region" description="Basic and acidic residues" evidence="1">
    <location>
        <begin position="135"/>
        <end position="147"/>
    </location>
</feature>
<evidence type="ECO:0000313" key="2">
    <source>
        <dbReference type="EMBL" id="MCA9756082.1"/>
    </source>
</evidence>
<feature type="compositionally biased region" description="Basic and acidic residues" evidence="1">
    <location>
        <begin position="632"/>
        <end position="641"/>
    </location>
</feature>
<feature type="compositionally biased region" description="Low complexity" evidence="1">
    <location>
        <begin position="50"/>
        <end position="61"/>
    </location>
</feature>
<evidence type="ECO:0000313" key="3">
    <source>
        <dbReference type="Proteomes" id="UP000739538"/>
    </source>
</evidence>
<feature type="compositionally biased region" description="Low complexity" evidence="1">
    <location>
        <begin position="88"/>
        <end position="104"/>
    </location>
</feature>
<feature type="compositionally biased region" description="Basic and acidic residues" evidence="1">
    <location>
        <begin position="10"/>
        <end position="34"/>
    </location>
</feature>
<accession>A0A956SD10</accession>
<feature type="region of interest" description="Disordered" evidence="1">
    <location>
        <begin position="830"/>
        <end position="892"/>
    </location>
</feature>
<reference evidence="2" key="1">
    <citation type="submission" date="2020-04" db="EMBL/GenBank/DDBJ databases">
        <authorList>
            <person name="Zhang T."/>
        </authorList>
    </citation>
    <scope>NUCLEOTIDE SEQUENCE</scope>
    <source>
        <strain evidence="2">HKST-UBA02</strain>
    </source>
</reference>
<protein>
    <submittedName>
        <fullName evidence="2">DUF4912 domain-containing protein</fullName>
    </submittedName>
</protein>
<organism evidence="2 3">
    <name type="scientific">Eiseniibacteriota bacterium</name>
    <dbReference type="NCBI Taxonomy" id="2212470"/>
    <lineage>
        <taxon>Bacteria</taxon>
        <taxon>Candidatus Eiseniibacteriota</taxon>
    </lineage>
</organism>
<feature type="compositionally biased region" description="Basic residues" evidence="1">
    <location>
        <begin position="871"/>
        <end position="892"/>
    </location>
</feature>
<comment type="caution">
    <text evidence="2">The sequence shown here is derived from an EMBL/GenBank/DDBJ whole genome shotgun (WGS) entry which is preliminary data.</text>
</comment>
<feature type="compositionally biased region" description="Low complexity" evidence="1">
    <location>
        <begin position="652"/>
        <end position="677"/>
    </location>
</feature>
<dbReference type="Pfam" id="PF16258">
    <property type="entry name" value="DUF4912"/>
    <property type="match status" value="1"/>
</dbReference>
<feature type="compositionally biased region" description="Low complexity" evidence="1">
    <location>
        <begin position="68"/>
        <end position="80"/>
    </location>
</feature>
<feature type="compositionally biased region" description="Basic and acidic residues" evidence="1">
    <location>
        <begin position="274"/>
        <end position="299"/>
    </location>
</feature>
<dbReference type="Gene3D" id="2.60.40.10">
    <property type="entry name" value="Immunoglobulins"/>
    <property type="match status" value="1"/>
</dbReference>
<feature type="compositionally biased region" description="Low complexity" evidence="1">
    <location>
        <begin position="112"/>
        <end position="128"/>
    </location>
</feature>
<dbReference type="Proteomes" id="UP000739538">
    <property type="component" value="Unassembled WGS sequence"/>
</dbReference>
<feature type="compositionally biased region" description="Low complexity" evidence="1">
    <location>
        <begin position="706"/>
        <end position="721"/>
    </location>
</feature>
<dbReference type="InterPro" id="IPR013783">
    <property type="entry name" value="Ig-like_fold"/>
</dbReference>
<name>A0A956SD10_UNCEI</name>
<feature type="region of interest" description="Disordered" evidence="1">
    <location>
        <begin position="598"/>
        <end position="761"/>
    </location>
</feature>
<feature type="compositionally biased region" description="Acidic residues" evidence="1">
    <location>
        <begin position="850"/>
        <end position="866"/>
    </location>
</feature>
<feature type="compositionally biased region" description="Basic residues" evidence="1">
    <location>
        <begin position="325"/>
        <end position="338"/>
    </location>
</feature>
<sequence>MSKNDLSSLTKKELLDLARDRDLPGRSKMDKDELVAALDSSGKPRRARAAAKTEAPPRAAKSGSSRTTKPATPKAAAPKAAAEKTEAPKAAAPKAAAKGAAPKAAAEKAAAEKTVAPKAAAPNAAAERTPPPKVADAESSRGAESEAPRAANGGGGRVPMSAPKADPTPPSVDGATASASADQPQGDRPRGDRSQGDRDQGRDGRGRRGRRRGRGRDERGPGPVVVHGDDDSDPWNRIDGADPNYGRFLNPQTADFRRGGARHGRSANGANRPAQDRKPGGRNQDRAQQARDTMRRSGEARSGVSYTPMFERSNAGDDSRGGSNRSRRSRRREERRRRNAEGRTENVQQNPRRQDGAGGANRPSVDLPRVWKEDVARREDYHRAREGRGGRDGRPDAQQDGAGRSRRESARDLTDGRQTARGEHGAQDEASLDAIGVIGPVDPNHVQGEIRSMRQRGDGRQGPAEPSRSKCRVLPRDPYHIHVFWELDEDHVYKTASALEVPFEDLRWVLRVHSLPPEVQEQGSQPPGFFDVEIEGGEQSTYVHVGLADRDYRVDIGLLTDRGLFCPLASSNRVRTPRDSAERAEDPATAEVAAKFYEESGGSPAPRIEHTEPPVLQRNLEASRRPSGGDVRGGRDGDVRGSVDGAHGGGATALATEPGMMTASTATSPGAAPSGGAVSQPVSAGLAHPTVTSPGAKPTDADLEARPTSPSARPTSPGARPTSPGAQPGWVTSPGARPSSPTGPISSPHARPTVQGPQPNADRGFWLAVQTELVVSGITEPDAKVTIQGISIPVRPDGTFTVRFELPDGEQIVPVIAVSRDGMFEKEITPRVTRSTTKSERILGEAEPGAGDDEPEASAQDEDGEDEPKPRGRGAKGRAPRRGTGRGRSAKS</sequence>
<proteinExistence type="predicted"/>
<dbReference type="InterPro" id="IPR032585">
    <property type="entry name" value="DUF4912"/>
</dbReference>
<feature type="compositionally biased region" description="Basic and acidic residues" evidence="1">
    <location>
        <begin position="185"/>
        <end position="206"/>
    </location>
</feature>
<evidence type="ECO:0000256" key="1">
    <source>
        <dbReference type="SAM" id="MobiDB-lite"/>
    </source>
</evidence>
<dbReference type="EMBL" id="JAGQHS010000041">
    <property type="protein sequence ID" value="MCA9756082.1"/>
    <property type="molecule type" value="Genomic_DNA"/>
</dbReference>
<reference evidence="2" key="2">
    <citation type="journal article" date="2021" name="Microbiome">
        <title>Successional dynamics and alternative stable states in a saline activated sludge microbial community over 9 years.</title>
        <authorList>
            <person name="Wang Y."/>
            <person name="Ye J."/>
            <person name="Ju F."/>
            <person name="Liu L."/>
            <person name="Boyd J.A."/>
            <person name="Deng Y."/>
            <person name="Parks D.H."/>
            <person name="Jiang X."/>
            <person name="Yin X."/>
            <person name="Woodcroft B.J."/>
            <person name="Tyson G.W."/>
            <person name="Hugenholtz P."/>
            <person name="Polz M.F."/>
            <person name="Zhang T."/>
        </authorList>
    </citation>
    <scope>NUCLEOTIDE SEQUENCE</scope>
    <source>
        <strain evidence="2">HKST-UBA02</strain>
    </source>
</reference>